<dbReference type="PANTHER" id="PTHR24403:SF67">
    <property type="entry name" value="FI01116P-RELATED"/>
    <property type="match status" value="1"/>
</dbReference>
<keyword evidence="2" id="KW-0677">Repeat</keyword>
<dbReference type="PANTHER" id="PTHR24403">
    <property type="entry name" value="ZINC FINGER PROTEIN"/>
    <property type="match status" value="1"/>
</dbReference>
<feature type="compositionally biased region" description="Polar residues" evidence="6">
    <location>
        <begin position="560"/>
        <end position="580"/>
    </location>
</feature>
<evidence type="ECO:0000256" key="1">
    <source>
        <dbReference type="ARBA" id="ARBA00022723"/>
    </source>
</evidence>
<protein>
    <recommendedName>
        <fullName evidence="7">C2H2-type domain-containing protein</fullName>
    </recommendedName>
</protein>
<name>A0A8S1GYE6_9PELO</name>
<sequence>MSKKNRLCLAALEEAKKCDVSDGGFVEFLKKATDQQVKDDFGDYIDKGTLPFVFSDEPVRRFLQAARFLYNKKSSTDKVYWEHLARFNAVYDGNDNVMPQSETIRYMAMPKSFSTIKKALEAFNVLCGRCKKEQEIVVRFKDFDAFLKHMISFHPNYVVDFFVCSECKDGFLCHDDFRRHFRKNHSTSEGRRAFSSFYVFCEQCGLSALLQSSEVDSTQLWSRFIEFYKYHINDELRLLTVWSSSSKDPSKHSLFSYNSCDQYSYDLPVHKSGICPDCGVSCSSNVEKKKHSLEKHFPHAILALLFCSKNERSTDTEIVKSEHFPQPAVFFSDGQTLRQELKASAYSLASGRTEMAKLRKKVFFCTKCCLVANGERVVNRHLAECAGIEEEDVFWLEYEMPQHMIPLNAGASGLHCKVPCMNCEEMLCSVEGLRVHYLLKHNSFCSYVEDEKDTSWRCPPTHEAYRREIDKKIGLIPIEEMKSDRETTASEKNCSRTVSEESIANATMFRSLIQEENVDEEPNILREKTKEEAEPPCQISYDDDITVLSDSSEPAGEDQSYGNPGTSSAISDEKNFSNPACTDVQAPETNMEDVAAGSPSNGSKDDAEMQIVGETSDDNIIVETQGPRNAPIEEAIDDDLIIISSAVEKKVKGRAKKYQCKTCSAGFYKMASLEEHEREHNLDMGKALYEEDYGLPRKAFVYICQLCVAGFESKAQHADHMERHRLYRHVLISCPSCFATFLSYDTLHEHQKLHISKKLFFKCTLCTPLPAPVFHSDSQLMHHTHMYHGASVLFICMGCSLGVCGLEAQFVDHIKSCPGIRMLPPIPLQARVAVFSVNSIRYQPVNENAYLQHREANPGLYHIPSRCTHVSFLRFGSAFAVCREPNCFGLVSPHAFDIHDKPPFIEEEHFHGKGIIEWLFQQVESGLQQPCAICLDQSVIWPVRYMIPIPSSEKERKMWKFILQSDFNAYRITPRSPLPNQGYLCFAHFSPFALIPTNDSLQLFRVAANEVPRFNFAKAIVFESPFEFAFPEYLAQVQKDVLSQEGLDFIRKVSKCALCRGFIRSSMESFIHRCHPGARYLCTLCPLPHALREEQHIVHFLNHREIDFPMITLMECPFCQPGESSLYPHQESLKKHLVDHHKWTDYCSHCNLPMCTVEAKQRHELQHVLSKSAWCCCYCGLIDSRIVSERDRYTHYLFHSVSEVFRCRYCLAICESSVQVEAHFRESHCVGTYCRLCPRTIATANHIFERHMLTLLSLRRTENGTVCPRADVIALRSVVGLSANSPPVFSSK</sequence>
<dbReference type="InterPro" id="IPR050688">
    <property type="entry name" value="Zinc_finger/UBP_domain"/>
</dbReference>
<proteinExistence type="predicted"/>
<gene>
    <name evidence="8" type="ORF">CAUJ_LOCUS4180</name>
</gene>
<dbReference type="OrthoDB" id="6077919at2759"/>
<evidence type="ECO:0000313" key="8">
    <source>
        <dbReference type="EMBL" id="CAD6188261.1"/>
    </source>
</evidence>
<dbReference type="InterPro" id="IPR013087">
    <property type="entry name" value="Znf_C2H2_type"/>
</dbReference>
<evidence type="ECO:0000256" key="5">
    <source>
        <dbReference type="PROSITE-ProRule" id="PRU00042"/>
    </source>
</evidence>
<dbReference type="Gene3D" id="3.30.160.60">
    <property type="entry name" value="Classic Zinc Finger"/>
    <property type="match status" value="1"/>
</dbReference>
<feature type="domain" description="C2H2-type" evidence="7">
    <location>
        <begin position="732"/>
        <end position="759"/>
    </location>
</feature>
<dbReference type="GO" id="GO:0010468">
    <property type="term" value="P:regulation of gene expression"/>
    <property type="evidence" value="ECO:0007669"/>
    <property type="project" value="TreeGrafter"/>
</dbReference>
<reference evidence="8" key="1">
    <citation type="submission" date="2020-10" db="EMBL/GenBank/DDBJ databases">
        <authorList>
            <person name="Kikuchi T."/>
        </authorList>
    </citation>
    <scope>NUCLEOTIDE SEQUENCE</scope>
    <source>
        <strain evidence="8">NKZ352</strain>
    </source>
</reference>
<dbReference type="EMBL" id="CAJGYM010000008">
    <property type="protein sequence ID" value="CAD6188261.1"/>
    <property type="molecule type" value="Genomic_DNA"/>
</dbReference>
<organism evidence="8 9">
    <name type="scientific">Caenorhabditis auriculariae</name>
    <dbReference type="NCBI Taxonomy" id="2777116"/>
    <lineage>
        <taxon>Eukaryota</taxon>
        <taxon>Metazoa</taxon>
        <taxon>Ecdysozoa</taxon>
        <taxon>Nematoda</taxon>
        <taxon>Chromadorea</taxon>
        <taxon>Rhabditida</taxon>
        <taxon>Rhabditina</taxon>
        <taxon>Rhabditomorpha</taxon>
        <taxon>Rhabditoidea</taxon>
        <taxon>Rhabditidae</taxon>
        <taxon>Peloderinae</taxon>
        <taxon>Caenorhabditis</taxon>
    </lineage>
</organism>
<evidence type="ECO:0000256" key="6">
    <source>
        <dbReference type="SAM" id="MobiDB-lite"/>
    </source>
</evidence>
<evidence type="ECO:0000256" key="4">
    <source>
        <dbReference type="ARBA" id="ARBA00022833"/>
    </source>
</evidence>
<keyword evidence="4" id="KW-0862">Zinc</keyword>
<dbReference type="GO" id="GO:0008270">
    <property type="term" value="F:zinc ion binding"/>
    <property type="evidence" value="ECO:0007669"/>
    <property type="project" value="UniProtKB-KW"/>
</dbReference>
<dbReference type="GO" id="GO:0005634">
    <property type="term" value="C:nucleus"/>
    <property type="evidence" value="ECO:0007669"/>
    <property type="project" value="TreeGrafter"/>
</dbReference>
<keyword evidence="1" id="KW-0479">Metal-binding</keyword>
<dbReference type="SMART" id="SM00355">
    <property type="entry name" value="ZnF_C2H2"/>
    <property type="match status" value="12"/>
</dbReference>
<keyword evidence="3 5" id="KW-0863">Zinc-finger</keyword>
<dbReference type="PROSITE" id="PS50157">
    <property type="entry name" value="ZINC_FINGER_C2H2_2"/>
    <property type="match status" value="3"/>
</dbReference>
<dbReference type="PROSITE" id="PS00028">
    <property type="entry name" value="ZINC_FINGER_C2H2_1"/>
    <property type="match status" value="3"/>
</dbReference>
<evidence type="ECO:0000256" key="2">
    <source>
        <dbReference type="ARBA" id="ARBA00022737"/>
    </source>
</evidence>
<accession>A0A8S1GYE6</accession>
<evidence type="ECO:0000256" key="3">
    <source>
        <dbReference type="ARBA" id="ARBA00022771"/>
    </source>
</evidence>
<feature type="domain" description="C2H2-type" evidence="7">
    <location>
        <begin position="162"/>
        <end position="190"/>
    </location>
</feature>
<comment type="caution">
    <text evidence="8">The sequence shown here is derived from an EMBL/GenBank/DDBJ whole genome shotgun (WGS) entry which is preliminary data.</text>
</comment>
<evidence type="ECO:0000313" key="9">
    <source>
        <dbReference type="Proteomes" id="UP000835052"/>
    </source>
</evidence>
<feature type="compositionally biased region" description="Basic and acidic residues" evidence="6">
    <location>
        <begin position="523"/>
        <end position="533"/>
    </location>
</feature>
<evidence type="ECO:0000259" key="7">
    <source>
        <dbReference type="PROSITE" id="PS50157"/>
    </source>
</evidence>
<feature type="region of interest" description="Disordered" evidence="6">
    <location>
        <begin position="518"/>
        <end position="584"/>
    </location>
</feature>
<dbReference type="Proteomes" id="UP000835052">
    <property type="component" value="Unassembled WGS sequence"/>
</dbReference>
<feature type="domain" description="C2H2-type" evidence="7">
    <location>
        <begin position="658"/>
        <end position="685"/>
    </location>
</feature>
<keyword evidence="9" id="KW-1185">Reference proteome</keyword>